<dbReference type="AlphaFoldDB" id="A0A7J6W169"/>
<accession>A0A7J6W169</accession>
<evidence type="ECO:0000313" key="1">
    <source>
        <dbReference type="EMBL" id="KAF5190498.1"/>
    </source>
</evidence>
<gene>
    <name evidence="1" type="ORF">FRX31_019913</name>
</gene>
<dbReference type="EMBL" id="JABWDY010024120">
    <property type="protein sequence ID" value="KAF5190498.1"/>
    <property type="molecule type" value="Genomic_DNA"/>
</dbReference>
<name>A0A7J6W169_THATH</name>
<organism evidence="1 2">
    <name type="scientific">Thalictrum thalictroides</name>
    <name type="common">Rue-anemone</name>
    <name type="synonym">Anemone thalictroides</name>
    <dbReference type="NCBI Taxonomy" id="46969"/>
    <lineage>
        <taxon>Eukaryota</taxon>
        <taxon>Viridiplantae</taxon>
        <taxon>Streptophyta</taxon>
        <taxon>Embryophyta</taxon>
        <taxon>Tracheophyta</taxon>
        <taxon>Spermatophyta</taxon>
        <taxon>Magnoliopsida</taxon>
        <taxon>Ranunculales</taxon>
        <taxon>Ranunculaceae</taxon>
        <taxon>Thalictroideae</taxon>
        <taxon>Thalictrum</taxon>
    </lineage>
</organism>
<comment type="caution">
    <text evidence="1">The sequence shown here is derived from an EMBL/GenBank/DDBJ whole genome shotgun (WGS) entry which is preliminary data.</text>
</comment>
<reference evidence="1 2" key="1">
    <citation type="submission" date="2020-06" db="EMBL/GenBank/DDBJ databases">
        <title>Transcriptomic and genomic resources for Thalictrum thalictroides and T. hernandezii: Facilitating candidate gene discovery in an emerging model plant lineage.</title>
        <authorList>
            <person name="Arias T."/>
            <person name="Riano-Pachon D.M."/>
            <person name="Di Stilio V.S."/>
        </authorList>
    </citation>
    <scope>NUCLEOTIDE SEQUENCE [LARGE SCALE GENOMIC DNA]</scope>
    <source>
        <strain evidence="2">cv. WT478/WT964</strain>
        <tissue evidence="1">Leaves</tissue>
    </source>
</reference>
<sequence length="66" mass="7367">MDVVAIGLPSFNTRIEGVVDTSSDSNSGVRLVFAFERSQPYYGFDCYSLIMNFLLVIPKPDQFSVL</sequence>
<evidence type="ECO:0000313" key="2">
    <source>
        <dbReference type="Proteomes" id="UP000554482"/>
    </source>
</evidence>
<proteinExistence type="predicted"/>
<keyword evidence="2" id="KW-1185">Reference proteome</keyword>
<protein>
    <submittedName>
        <fullName evidence="1">Uncharacterized protein</fullName>
    </submittedName>
</protein>
<dbReference type="Proteomes" id="UP000554482">
    <property type="component" value="Unassembled WGS sequence"/>
</dbReference>